<dbReference type="InterPro" id="IPR004713">
    <property type="entry name" value="CaH_exchang"/>
</dbReference>
<dbReference type="Proteomes" id="UP001175227">
    <property type="component" value="Unassembled WGS sequence"/>
</dbReference>
<evidence type="ECO:0000256" key="8">
    <source>
        <dbReference type="SAM" id="Phobius"/>
    </source>
</evidence>
<name>A0AA39UIC6_9AGAR</name>
<feature type="transmembrane region" description="Helical" evidence="8">
    <location>
        <begin position="242"/>
        <end position="265"/>
    </location>
</feature>
<dbReference type="AlphaFoldDB" id="A0AA39UIC6"/>
<evidence type="ECO:0000256" key="1">
    <source>
        <dbReference type="ARBA" id="ARBA00004127"/>
    </source>
</evidence>
<feature type="transmembrane region" description="Helical" evidence="8">
    <location>
        <begin position="149"/>
        <end position="169"/>
    </location>
</feature>
<keyword evidence="5 8" id="KW-1133">Transmembrane helix</keyword>
<keyword evidence="11" id="KW-1185">Reference proteome</keyword>
<gene>
    <name evidence="10" type="ORF">IW261DRAFT_1475700</name>
</gene>
<proteinExistence type="inferred from homology"/>
<dbReference type="PANTHER" id="PTHR31503:SF20">
    <property type="entry name" value="CA(2+)_H(+) EXCHANGER, PUTATIVE (EUROFUNG)-RELATED"/>
    <property type="match status" value="1"/>
</dbReference>
<feature type="transmembrane region" description="Helical" evidence="8">
    <location>
        <begin position="564"/>
        <end position="587"/>
    </location>
</feature>
<dbReference type="Gene3D" id="1.20.1420.30">
    <property type="entry name" value="NCX, central ion-binding region"/>
    <property type="match status" value="2"/>
</dbReference>
<dbReference type="Pfam" id="PF01699">
    <property type="entry name" value="Na_Ca_ex"/>
    <property type="match status" value="2"/>
</dbReference>
<organism evidence="10 11">
    <name type="scientific">Armillaria novae-zelandiae</name>
    <dbReference type="NCBI Taxonomy" id="153914"/>
    <lineage>
        <taxon>Eukaryota</taxon>
        <taxon>Fungi</taxon>
        <taxon>Dikarya</taxon>
        <taxon>Basidiomycota</taxon>
        <taxon>Agaricomycotina</taxon>
        <taxon>Agaricomycetes</taxon>
        <taxon>Agaricomycetidae</taxon>
        <taxon>Agaricales</taxon>
        <taxon>Marasmiineae</taxon>
        <taxon>Physalacriaceae</taxon>
        <taxon>Armillaria</taxon>
    </lineage>
</organism>
<feature type="transmembrane region" description="Helical" evidence="8">
    <location>
        <begin position="593"/>
        <end position="614"/>
    </location>
</feature>
<feature type="transmembrane region" description="Helical" evidence="8">
    <location>
        <begin position="277"/>
        <end position="298"/>
    </location>
</feature>
<evidence type="ECO:0000313" key="10">
    <source>
        <dbReference type="EMBL" id="KAK0480030.1"/>
    </source>
</evidence>
<comment type="similarity">
    <text evidence="2">Belongs to the Ca(2+):cation antiporter (CaCA) (TC 2.A.19) family.</text>
</comment>
<evidence type="ECO:0000256" key="4">
    <source>
        <dbReference type="ARBA" id="ARBA00022692"/>
    </source>
</evidence>
<feature type="transmembrane region" description="Helical" evidence="8">
    <location>
        <begin position="533"/>
        <end position="552"/>
    </location>
</feature>
<dbReference type="InterPro" id="IPR044880">
    <property type="entry name" value="NCX_ion-bd_dom_sf"/>
</dbReference>
<evidence type="ECO:0000259" key="9">
    <source>
        <dbReference type="Pfam" id="PF01699"/>
    </source>
</evidence>
<dbReference type="PANTHER" id="PTHR31503">
    <property type="entry name" value="VACUOLAR CALCIUM ION TRANSPORTER"/>
    <property type="match status" value="1"/>
</dbReference>
<comment type="subcellular location">
    <subcellularLocation>
        <location evidence="1">Endomembrane system</location>
        <topology evidence="1">Multi-pass membrane protein</topology>
    </subcellularLocation>
</comment>
<accession>A0AA39UIC6</accession>
<dbReference type="GO" id="GO:0015369">
    <property type="term" value="F:calcium:proton antiporter activity"/>
    <property type="evidence" value="ECO:0007669"/>
    <property type="project" value="TreeGrafter"/>
</dbReference>
<feature type="transmembrane region" description="Helical" evidence="8">
    <location>
        <begin position="621"/>
        <end position="641"/>
    </location>
</feature>
<evidence type="ECO:0000256" key="7">
    <source>
        <dbReference type="ARBA" id="ARBA00023136"/>
    </source>
</evidence>
<evidence type="ECO:0000256" key="2">
    <source>
        <dbReference type="ARBA" id="ARBA00008170"/>
    </source>
</evidence>
<keyword evidence="3" id="KW-0813">Transport</keyword>
<dbReference type="GO" id="GO:0012505">
    <property type="term" value="C:endomembrane system"/>
    <property type="evidence" value="ECO:0007669"/>
    <property type="project" value="UniProtKB-SubCell"/>
</dbReference>
<dbReference type="InterPro" id="IPR004837">
    <property type="entry name" value="NaCa_Exmemb"/>
</dbReference>
<feature type="transmembrane region" description="Helical" evidence="8">
    <location>
        <begin position="318"/>
        <end position="338"/>
    </location>
</feature>
<evidence type="ECO:0000256" key="5">
    <source>
        <dbReference type="ARBA" id="ARBA00022989"/>
    </source>
</evidence>
<keyword evidence="4 8" id="KW-0812">Transmembrane</keyword>
<dbReference type="GO" id="GO:0006874">
    <property type="term" value="P:intracellular calcium ion homeostasis"/>
    <property type="evidence" value="ECO:0007669"/>
    <property type="project" value="TreeGrafter"/>
</dbReference>
<sequence>MSDATYFRAYPVAVVAVGEEPEKKKPPKRISHQIYQNTVHYLNLFLDTKWFFRGLLACRHLSFSPSTRSHWLALALTTAAMYHTTSSLAYPSNISPPPPLVLSQSTSETSIAEMHTDQRSLPLFMPSESQSSFVPPGFWKRLFKGWRVIIFRSWLNLLLFLIPVAYALSVTMEESHSLVFGFCLLALVPLVQLHELSTAELVCRIGGSNTGLINASLSNLVELVVAIIALRKCELRVLQSTLVGSMLSKLLLVLGMCFFAGGLRFTEQVFDPTANQIHSSLLSISVGAVLLPAAYHFALGDDDPMPDSQKQNILKMSHGVSLVLMSLYTAYLLFQLWSHSHLYRDTHKKSTKLTTKVPSPASFFRKAPQKTESSPPLSACASKDNLPLKDLDSYNNSPYLGAYATQSEVTLTNPQASDFQQGYSVRLVGAGAPISRCPSNSSRSFSGSTYHGSPEMDQDNFKAVDFKGDESIDESRPVSPVSSTISVQREPQLSVFMTLLLLSIVTVCVAFTADWLVEAMNGISTTISKEWVGLILLPAVSSLAECATAINVSYRDQLNLSISVAVGSTIQTALFVIPFMVTVAWIAGKPLALLFDPFESLVLYISVQTMTYVVSDGKSNWLEGIILIGLYIIIAVSFWYYPGSSLPSSLAACHVDLSSVN</sequence>
<feature type="domain" description="Sodium/calcium exchanger membrane region" evidence="9">
    <location>
        <begin position="499"/>
        <end position="639"/>
    </location>
</feature>
<dbReference type="EMBL" id="JAUEPR010000010">
    <property type="protein sequence ID" value="KAK0480030.1"/>
    <property type="molecule type" value="Genomic_DNA"/>
</dbReference>
<protein>
    <submittedName>
        <fullName evidence="10">Sodium/calcium exchanger protein-domain-containing protein</fullName>
    </submittedName>
</protein>
<comment type="caution">
    <text evidence="10">The sequence shown here is derived from an EMBL/GenBank/DDBJ whole genome shotgun (WGS) entry which is preliminary data.</text>
</comment>
<keyword evidence="7 8" id="KW-0472">Membrane</keyword>
<dbReference type="GO" id="GO:0000329">
    <property type="term" value="C:fungal-type vacuole membrane"/>
    <property type="evidence" value="ECO:0007669"/>
    <property type="project" value="TreeGrafter"/>
</dbReference>
<feature type="domain" description="Sodium/calcium exchanger membrane region" evidence="9">
    <location>
        <begin position="178"/>
        <end position="337"/>
    </location>
</feature>
<feature type="transmembrane region" description="Helical" evidence="8">
    <location>
        <begin position="493"/>
        <end position="513"/>
    </location>
</feature>
<evidence type="ECO:0000313" key="11">
    <source>
        <dbReference type="Proteomes" id="UP001175227"/>
    </source>
</evidence>
<evidence type="ECO:0000256" key="6">
    <source>
        <dbReference type="ARBA" id="ARBA00023065"/>
    </source>
</evidence>
<evidence type="ECO:0000256" key="3">
    <source>
        <dbReference type="ARBA" id="ARBA00022448"/>
    </source>
</evidence>
<keyword evidence="6" id="KW-0406">Ion transport</keyword>
<reference evidence="10" key="1">
    <citation type="submission" date="2023-06" db="EMBL/GenBank/DDBJ databases">
        <authorList>
            <consortium name="Lawrence Berkeley National Laboratory"/>
            <person name="Ahrendt S."/>
            <person name="Sahu N."/>
            <person name="Indic B."/>
            <person name="Wong-Bajracharya J."/>
            <person name="Merenyi Z."/>
            <person name="Ke H.-M."/>
            <person name="Monk M."/>
            <person name="Kocsube S."/>
            <person name="Drula E."/>
            <person name="Lipzen A."/>
            <person name="Balint B."/>
            <person name="Henrissat B."/>
            <person name="Andreopoulos B."/>
            <person name="Martin F.M."/>
            <person name="Harder C.B."/>
            <person name="Rigling D."/>
            <person name="Ford K.L."/>
            <person name="Foster G.D."/>
            <person name="Pangilinan J."/>
            <person name="Papanicolaou A."/>
            <person name="Barry K."/>
            <person name="LaButti K."/>
            <person name="Viragh M."/>
            <person name="Koriabine M."/>
            <person name="Yan M."/>
            <person name="Riley R."/>
            <person name="Champramary S."/>
            <person name="Plett K.L."/>
            <person name="Tsai I.J."/>
            <person name="Slot J."/>
            <person name="Sipos G."/>
            <person name="Plett J."/>
            <person name="Nagy L.G."/>
            <person name="Grigoriev I.V."/>
        </authorList>
    </citation>
    <scope>NUCLEOTIDE SEQUENCE</scope>
    <source>
        <strain evidence="10">ICMP 16352</strain>
    </source>
</reference>